<reference evidence="2" key="1">
    <citation type="submission" date="2022-12" db="EMBL/GenBank/DDBJ databases">
        <authorList>
            <person name="Petersen C."/>
        </authorList>
    </citation>
    <scope>NUCLEOTIDE SEQUENCE</scope>
    <source>
        <strain evidence="2">IBT 30728</strain>
    </source>
</reference>
<dbReference type="GO" id="GO:0046403">
    <property type="term" value="F:polynucleotide 3'-phosphatase activity"/>
    <property type="evidence" value="ECO:0007669"/>
    <property type="project" value="TreeGrafter"/>
</dbReference>
<protein>
    <submittedName>
        <fullName evidence="2">Uncharacterized protein</fullName>
    </submittedName>
</protein>
<dbReference type="SUPFAM" id="SSF52540">
    <property type="entry name" value="P-loop containing nucleoside triphosphate hydrolases"/>
    <property type="match status" value="1"/>
</dbReference>
<dbReference type="GeneID" id="81627191"/>
<dbReference type="InterPro" id="IPR036412">
    <property type="entry name" value="HAD-like_sf"/>
</dbReference>
<dbReference type="InterPro" id="IPR006551">
    <property type="entry name" value="Polynucleotide_phosphatase"/>
</dbReference>
<dbReference type="InterPro" id="IPR006549">
    <property type="entry name" value="HAD-SF_hydro_IIIA"/>
</dbReference>
<dbReference type="Pfam" id="PF13671">
    <property type="entry name" value="AAA_33"/>
    <property type="match status" value="1"/>
</dbReference>
<accession>A0A9W9WVC4</accession>
<dbReference type="CDD" id="cd01625">
    <property type="entry name" value="HAD_PNP"/>
    <property type="match status" value="1"/>
</dbReference>
<dbReference type="GO" id="GO:0003690">
    <property type="term" value="F:double-stranded DNA binding"/>
    <property type="evidence" value="ECO:0007669"/>
    <property type="project" value="TreeGrafter"/>
</dbReference>
<dbReference type="NCBIfam" id="TIGR01662">
    <property type="entry name" value="HAD-SF-IIIA"/>
    <property type="match status" value="1"/>
</dbReference>
<proteinExistence type="predicted"/>
<keyword evidence="3" id="KW-1185">Reference proteome</keyword>
<dbReference type="FunFam" id="3.40.50.300:FF:000737">
    <property type="entry name" value="Bifunctional polynucleotide phosphatase/kinase"/>
    <property type="match status" value="1"/>
</dbReference>
<dbReference type="InterPro" id="IPR023214">
    <property type="entry name" value="HAD_sf"/>
</dbReference>
<dbReference type="EMBL" id="JAPWDQ010000010">
    <property type="protein sequence ID" value="KAJ5477197.1"/>
    <property type="molecule type" value="Genomic_DNA"/>
</dbReference>
<evidence type="ECO:0000313" key="2">
    <source>
        <dbReference type="EMBL" id="KAJ5477197.1"/>
    </source>
</evidence>
<dbReference type="RefSeq" id="XP_056787741.1">
    <property type="nucleotide sequence ID" value="XM_056936942.1"/>
</dbReference>
<dbReference type="Proteomes" id="UP001148312">
    <property type="component" value="Unassembled WGS sequence"/>
</dbReference>
<sequence>MSGREGKRAVSPTRSISPPPLRRKVTTVTKKSVANFFTPASQKKPEAITWRVLGTSLVVGKYAPSTSVAHSISERAQKVASFDLDSTLIKTRSGAVFAKDPKDWQWWDPSVPQKVKELSSQGYQVVIFSNQKMIKIQKDIKNGKSESKSLSNFKEKLSTIMAQLDIPLSVYAATNDTEYRKPRLGMWREFQDDYDLDVSGIDLKESFFVGDAAGRPQDHSNVDRGFAVNAGMAFKTPEEFFLEQEPPQDAGIFNPARFIEADSGPEVSLQSTPSFTRKHPLDLVIFCGSPAAGKSTFFWNNLEPLGYERVNQDILGSRPKCLKVARELLQANKSVAVDNTNATQEVRAYWIALAKEFKIPIRCVHFLASPELCKHNAAARASNKELNPESRQTLPGIAFIDYARRYQPPTLEEGFEDITPVEFRFKGTEEEKKLWTSTVCEYNTGPIKVDTGYLRTKSKRQNTDPPVKRRHEVQPGETPDIYHDIHPKPRSCAIDKCKTARDYSPTT</sequence>
<name>A0A9W9WVC4_9EURO</name>
<dbReference type="InterPro" id="IPR027417">
    <property type="entry name" value="P-loop_NTPase"/>
</dbReference>
<dbReference type="GO" id="GO:0006281">
    <property type="term" value="P:DNA repair"/>
    <property type="evidence" value="ECO:0007669"/>
    <property type="project" value="TreeGrafter"/>
</dbReference>
<dbReference type="Pfam" id="PF08645">
    <property type="entry name" value="PNK3P"/>
    <property type="match status" value="1"/>
</dbReference>
<dbReference type="InterPro" id="IPR013954">
    <property type="entry name" value="PNK3P"/>
</dbReference>
<organism evidence="2 3">
    <name type="scientific">Penicillium diatomitis</name>
    <dbReference type="NCBI Taxonomy" id="2819901"/>
    <lineage>
        <taxon>Eukaryota</taxon>
        <taxon>Fungi</taxon>
        <taxon>Dikarya</taxon>
        <taxon>Ascomycota</taxon>
        <taxon>Pezizomycotina</taxon>
        <taxon>Eurotiomycetes</taxon>
        <taxon>Eurotiomycetidae</taxon>
        <taxon>Eurotiales</taxon>
        <taxon>Aspergillaceae</taxon>
        <taxon>Penicillium</taxon>
    </lineage>
</organism>
<feature type="region of interest" description="Disordered" evidence="1">
    <location>
        <begin position="457"/>
        <end position="487"/>
    </location>
</feature>
<dbReference type="Gene3D" id="3.40.50.300">
    <property type="entry name" value="P-loop containing nucleotide triphosphate hydrolases"/>
    <property type="match status" value="1"/>
</dbReference>
<evidence type="ECO:0000313" key="3">
    <source>
        <dbReference type="Proteomes" id="UP001148312"/>
    </source>
</evidence>
<comment type="caution">
    <text evidence="2">The sequence shown here is derived from an EMBL/GenBank/DDBJ whole genome shotgun (WGS) entry which is preliminary data.</text>
</comment>
<dbReference type="Gene3D" id="3.40.50.1000">
    <property type="entry name" value="HAD superfamily/HAD-like"/>
    <property type="match status" value="1"/>
</dbReference>
<reference evidence="2" key="2">
    <citation type="journal article" date="2023" name="IMA Fungus">
        <title>Comparative genomic study of the Penicillium genus elucidates a diverse pangenome and 15 lateral gene transfer events.</title>
        <authorList>
            <person name="Petersen C."/>
            <person name="Sorensen T."/>
            <person name="Nielsen M.R."/>
            <person name="Sondergaard T.E."/>
            <person name="Sorensen J.L."/>
            <person name="Fitzpatrick D.A."/>
            <person name="Frisvad J.C."/>
            <person name="Nielsen K.L."/>
        </authorList>
    </citation>
    <scope>NUCLEOTIDE SEQUENCE</scope>
    <source>
        <strain evidence="2">IBT 30728</strain>
    </source>
</reference>
<dbReference type="PANTHER" id="PTHR12083">
    <property type="entry name" value="BIFUNCTIONAL POLYNUCLEOTIDE PHOSPHATASE/KINASE"/>
    <property type="match status" value="1"/>
</dbReference>
<feature type="region of interest" description="Disordered" evidence="1">
    <location>
        <begin position="1"/>
        <end position="21"/>
    </location>
</feature>
<dbReference type="AlphaFoldDB" id="A0A9W9WVC4"/>
<dbReference type="SUPFAM" id="SSF56784">
    <property type="entry name" value="HAD-like"/>
    <property type="match status" value="1"/>
</dbReference>
<gene>
    <name evidence="2" type="ORF">N7539_007341</name>
</gene>
<dbReference type="NCBIfam" id="TIGR01664">
    <property type="entry name" value="DNA-3'-Pase"/>
    <property type="match status" value="1"/>
</dbReference>
<dbReference type="GO" id="GO:0046404">
    <property type="term" value="F:ATP-dependent polydeoxyribonucleotide 5'-hydroxyl-kinase activity"/>
    <property type="evidence" value="ECO:0007669"/>
    <property type="project" value="TreeGrafter"/>
</dbReference>
<evidence type="ECO:0000256" key="1">
    <source>
        <dbReference type="SAM" id="MobiDB-lite"/>
    </source>
</evidence>
<dbReference type="PANTHER" id="PTHR12083:SF9">
    <property type="entry name" value="BIFUNCTIONAL POLYNUCLEOTIDE PHOSPHATASE_KINASE"/>
    <property type="match status" value="1"/>
</dbReference>